<evidence type="ECO:0000313" key="2">
    <source>
        <dbReference type="Proteomes" id="UP000327044"/>
    </source>
</evidence>
<dbReference type="GO" id="GO:0051879">
    <property type="term" value="F:Hsp90 protein binding"/>
    <property type="evidence" value="ECO:0007669"/>
    <property type="project" value="TreeGrafter"/>
</dbReference>
<sequence length="273" mass="31319">MFPQCNVKRPQNCCLATNKQQFDIARKPSPKMVSGKEFLESLRKPLPGAPQRKKCRTVPAFTIQSMQKNTCVSPPAKCDVYKEKPIRKTVFRTYYGRGDLPIALGPNRSISWKVDIKKLDYHHYLPMFFEGLCETEEPYRFFAQQGIYDLLIYGGSKIFPCIPQLIIPIKNALASKNKKVMCSTLRVLQHLVKAGDMVGEALVPYYRQILPTLNLYKEKNVNVGDEIDYSQMRGENIADLINETLELLERYGGEDAFINIKYIIPTYESCMLN</sequence>
<dbReference type="InterPro" id="IPR016024">
    <property type="entry name" value="ARM-type_fold"/>
</dbReference>
<name>A0A5N4A4Q5_PHOPY</name>
<protein>
    <recommendedName>
        <fullName evidence="3">Parkin coregulated gene protein homolog</fullName>
    </recommendedName>
</protein>
<dbReference type="PANTHER" id="PTHR21207:SF2">
    <property type="entry name" value="PARKIN COREGULATED GENE PROTEIN"/>
    <property type="match status" value="1"/>
</dbReference>
<keyword evidence="2" id="KW-1185">Reference proteome</keyword>
<comment type="caution">
    <text evidence="1">The sequence shown here is derived from an EMBL/GenBank/DDBJ whole genome shotgun (WGS) entry which is preliminary data.</text>
</comment>
<dbReference type="Proteomes" id="UP000327044">
    <property type="component" value="Unassembled WGS sequence"/>
</dbReference>
<accession>A0A5N4A4Q5</accession>
<dbReference type="EMBL" id="VVIM01000010">
    <property type="protein sequence ID" value="KAB0792249.1"/>
    <property type="molecule type" value="Genomic_DNA"/>
</dbReference>
<dbReference type="PANTHER" id="PTHR21207">
    <property type="entry name" value="PARKIN COREGULATED GENE PROTEIN PARK2 COREGULATED"/>
    <property type="match status" value="1"/>
</dbReference>
<evidence type="ECO:0000313" key="1">
    <source>
        <dbReference type="EMBL" id="KAB0792249.1"/>
    </source>
</evidence>
<proteinExistence type="predicted"/>
<gene>
    <name evidence="1" type="ORF">PPYR_14208</name>
</gene>
<reference evidence="1 2" key="1">
    <citation type="journal article" date="2018" name="Elife">
        <title>Firefly genomes illuminate parallel origins of bioluminescence in beetles.</title>
        <authorList>
            <person name="Fallon T.R."/>
            <person name="Lower S.E."/>
            <person name="Chang C.H."/>
            <person name="Bessho-Uehara M."/>
            <person name="Martin G.J."/>
            <person name="Bewick A.J."/>
            <person name="Behringer M."/>
            <person name="Debat H.J."/>
            <person name="Wong I."/>
            <person name="Day J.C."/>
            <person name="Suvorov A."/>
            <person name="Silva C.J."/>
            <person name="Stanger-Hall K.F."/>
            <person name="Hall D.W."/>
            <person name="Schmitz R.J."/>
            <person name="Nelson D.R."/>
            <person name="Lewis S.M."/>
            <person name="Shigenobu S."/>
            <person name="Bybee S.M."/>
            <person name="Larracuente A.M."/>
            <person name="Oba Y."/>
            <person name="Weng J.K."/>
        </authorList>
    </citation>
    <scope>NUCLEOTIDE SEQUENCE [LARGE SCALE GENOMIC DNA]</scope>
    <source>
        <strain evidence="1">1611_PpyrPB1</strain>
        <tissue evidence="1">Whole body</tissue>
    </source>
</reference>
<dbReference type="InParanoid" id="A0A5N4A4Q5"/>
<evidence type="ECO:0008006" key="3">
    <source>
        <dbReference type="Google" id="ProtNLM"/>
    </source>
</evidence>
<dbReference type="SUPFAM" id="SSF48371">
    <property type="entry name" value="ARM repeat"/>
    <property type="match status" value="1"/>
</dbReference>
<dbReference type="GO" id="GO:0030544">
    <property type="term" value="F:Hsp70 protein binding"/>
    <property type="evidence" value="ECO:0007669"/>
    <property type="project" value="TreeGrafter"/>
</dbReference>
<dbReference type="Pfam" id="PF10274">
    <property type="entry name" value="ParcG"/>
    <property type="match status" value="1"/>
</dbReference>
<dbReference type="FunCoup" id="A0A5N4A4Q5">
    <property type="interactions" value="683"/>
</dbReference>
<dbReference type="InterPro" id="IPR019399">
    <property type="entry name" value="Parkin_co-regulated_protein"/>
</dbReference>
<organism evidence="1 2">
    <name type="scientific">Photinus pyralis</name>
    <name type="common">Common eastern firefly</name>
    <name type="synonym">Lampyris pyralis</name>
    <dbReference type="NCBI Taxonomy" id="7054"/>
    <lineage>
        <taxon>Eukaryota</taxon>
        <taxon>Metazoa</taxon>
        <taxon>Ecdysozoa</taxon>
        <taxon>Arthropoda</taxon>
        <taxon>Hexapoda</taxon>
        <taxon>Insecta</taxon>
        <taxon>Pterygota</taxon>
        <taxon>Neoptera</taxon>
        <taxon>Endopterygota</taxon>
        <taxon>Coleoptera</taxon>
        <taxon>Polyphaga</taxon>
        <taxon>Elateriformia</taxon>
        <taxon>Elateroidea</taxon>
        <taxon>Lampyridae</taxon>
        <taxon>Lampyrinae</taxon>
        <taxon>Photinus</taxon>
    </lineage>
</organism>
<dbReference type="AlphaFoldDB" id="A0A5N4A4Q5"/>